<evidence type="ECO:0000313" key="1">
    <source>
        <dbReference type="EMBL" id="GMA38548.1"/>
    </source>
</evidence>
<gene>
    <name evidence="1" type="ORF">GCM10025883_05930</name>
</gene>
<evidence type="ECO:0000313" key="2">
    <source>
        <dbReference type="Proteomes" id="UP001157126"/>
    </source>
</evidence>
<dbReference type="Proteomes" id="UP001157126">
    <property type="component" value="Unassembled WGS sequence"/>
</dbReference>
<organism evidence="1 2">
    <name type="scientific">Mobilicoccus caccae</name>
    <dbReference type="NCBI Taxonomy" id="1859295"/>
    <lineage>
        <taxon>Bacteria</taxon>
        <taxon>Bacillati</taxon>
        <taxon>Actinomycetota</taxon>
        <taxon>Actinomycetes</taxon>
        <taxon>Micrococcales</taxon>
        <taxon>Dermatophilaceae</taxon>
        <taxon>Mobilicoccus</taxon>
    </lineage>
</organism>
<dbReference type="EMBL" id="BSUO01000001">
    <property type="protein sequence ID" value="GMA38548.1"/>
    <property type="molecule type" value="Genomic_DNA"/>
</dbReference>
<protein>
    <recommendedName>
        <fullName evidence="3">XRE family transcriptional regulator</fullName>
    </recommendedName>
</protein>
<sequence length="277" mass="29998">MTSGTAAFETLLSEAMDRRGLSLGRIRYHLRLRGHDLSVATLSYWRRGLSRPTRLRSLAAVEALEEILDVTPGELTGSLVERIRPEGPGAPGEEALVASLGLSWDDGLVRTSVHDSVVLDAAGRPSTYRLRETAVAQRAGIDRYPVAIWQDDGLAGVRITAGDNCVLGRERRTDGAVLAEILLPRALGTGESWTTDVSVTHGDGAAPMECWGRCVTTRTRLVHFTIHFSPARLPMSAAAVTEVKGVTTRVPLVITGSSLELHLQDFGPGEARINWSW</sequence>
<name>A0ABQ6IMW9_9MICO</name>
<dbReference type="RefSeq" id="WP_284302613.1">
    <property type="nucleotide sequence ID" value="NZ_BSUO01000001.1"/>
</dbReference>
<evidence type="ECO:0008006" key="3">
    <source>
        <dbReference type="Google" id="ProtNLM"/>
    </source>
</evidence>
<reference evidence="2" key="1">
    <citation type="journal article" date="2019" name="Int. J. Syst. Evol. Microbiol.">
        <title>The Global Catalogue of Microorganisms (GCM) 10K type strain sequencing project: providing services to taxonomists for standard genome sequencing and annotation.</title>
        <authorList>
            <consortium name="The Broad Institute Genomics Platform"/>
            <consortium name="The Broad Institute Genome Sequencing Center for Infectious Disease"/>
            <person name="Wu L."/>
            <person name="Ma J."/>
        </authorList>
    </citation>
    <scope>NUCLEOTIDE SEQUENCE [LARGE SCALE GENOMIC DNA]</scope>
    <source>
        <strain evidence="2">NBRC 113072</strain>
    </source>
</reference>
<proteinExistence type="predicted"/>
<keyword evidence="2" id="KW-1185">Reference proteome</keyword>
<comment type="caution">
    <text evidence="1">The sequence shown here is derived from an EMBL/GenBank/DDBJ whole genome shotgun (WGS) entry which is preliminary data.</text>
</comment>
<accession>A0ABQ6IMW9</accession>